<dbReference type="SUPFAM" id="SSF141868">
    <property type="entry name" value="EAL domain-like"/>
    <property type="match status" value="1"/>
</dbReference>
<sequence>MENFFIGRQAIFDRGMKVFAYELLYRDNQGRSVESLDGDQASSLVILNSFAEIGLERMVGSARAFINLTRNFFVEEPPIPFDKSRILLEILEDIPVDDSLIACCQTLSEQGFTLALDDFAFEEKWDPLLPIVDIIKVEVPQVDLATLEQRVHALRDHQLEFLAEKQASLRPLACCAHDGQAVRPHGYRGLTASAFSLPWRSAMETVSEYRQLHDMGFDYFQGYFFEKPTLVSGKRLGENRQVALSLLSKMNDPMATTKEIEQVITQDPGFSYKILRYLNSAAMGMPKKVDSIKQAVIYLGLRQIQSWANLIVLSGIDAGPKELLNLALTRAHMCSHLLGRADQQHLEGTAFTAGLLSTLDMLMGQELPQIITALPLSNEIRHALLSHEGPIGKAVACTLAYEHQAWPKVSFPGLDSQQISECYLEATEAAIKEFTALIEQD</sequence>
<dbReference type="PANTHER" id="PTHR33525">
    <property type="match status" value="1"/>
</dbReference>
<dbReference type="EMBL" id="MPRJ01000010">
    <property type="protein sequence ID" value="OOZ37402.1"/>
    <property type="molecule type" value="Genomic_DNA"/>
</dbReference>
<dbReference type="Pfam" id="PF08668">
    <property type="entry name" value="HDOD"/>
    <property type="match status" value="1"/>
</dbReference>
<dbReference type="RefSeq" id="WP_078485917.1">
    <property type="nucleotide sequence ID" value="NZ_MPRJ01000010.1"/>
</dbReference>
<gene>
    <name evidence="2" type="ORF">BOW51_02320</name>
</gene>
<organism evidence="2 3">
    <name type="scientific">Solemya velesiana gill symbiont</name>
    <dbReference type="NCBI Taxonomy" id="1918948"/>
    <lineage>
        <taxon>Bacteria</taxon>
        <taxon>Pseudomonadati</taxon>
        <taxon>Pseudomonadota</taxon>
        <taxon>Gammaproteobacteria</taxon>
        <taxon>sulfur-oxidizing symbionts</taxon>
    </lineage>
</organism>
<accession>A0A1T2KX52</accession>
<dbReference type="AlphaFoldDB" id="A0A1T2KX52"/>
<protein>
    <recommendedName>
        <fullName evidence="1">HDOD domain-containing protein</fullName>
    </recommendedName>
</protein>
<dbReference type="InterPro" id="IPR035919">
    <property type="entry name" value="EAL_sf"/>
</dbReference>
<dbReference type="InterPro" id="IPR052340">
    <property type="entry name" value="RNase_Y/CdgJ"/>
</dbReference>
<dbReference type="PIRSF" id="PIRSF003180">
    <property type="entry name" value="DiGMPpdiest_YuxH"/>
    <property type="match status" value="1"/>
</dbReference>
<evidence type="ECO:0000313" key="3">
    <source>
        <dbReference type="Proteomes" id="UP000190896"/>
    </source>
</evidence>
<dbReference type="Gene3D" id="1.10.3210.10">
    <property type="entry name" value="Hypothetical protein af1432"/>
    <property type="match status" value="1"/>
</dbReference>
<dbReference type="SUPFAM" id="SSF109604">
    <property type="entry name" value="HD-domain/PDEase-like"/>
    <property type="match status" value="1"/>
</dbReference>
<name>A0A1T2KX52_9GAMM</name>
<dbReference type="InterPro" id="IPR014408">
    <property type="entry name" value="dGMP_Pdiesterase_EAL/HD-GYP"/>
</dbReference>
<evidence type="ECO:0000259" key="1">
    <source>
        <dbReference type="PROSITE" id="PS51833"/>
    </source>
</evidence>
<dbReference type="InterPro" id="IPR013976">
    <property type="entry name" value="HDOD"/>
</dbReference>
<feature type="domain" description="HDOD" evidence="1">
    <location>
        <begin position="236"/>
        <end position="441"/>
    </location>
</feature>
<dbReference type="PANTHER" id="PTHR33525:SF4">
    <property type="entry name" value="CYCLIC DI-GMP PHOSPHODIESTERASE CDGJ"/>
    <property type="match status" value="1"/>
</dbReference>
<dbReference type="OrthoDB" id="9804751at2"/>
<comment type="caution">
    <text evidence="2">The sequence shown here is derived from an EMBL/GenBank/DDBJ whole genome shotgun (WGS) entry which is preliminary data.</text>
</comment>
<dbReference type="PROSITE" id="PS51833">
    <property type="entry name" value="HDOD"/>
    <property type="match status" value="1"/>
</dbReference>
<evidence type="ECO:0000313" key="2">
    <source>
        <dbReference type="EMBL" id="OOZ37402.1"/>
    </source>
</evidence>
<dbReference type="Proteomes" id="UP000190896">
    <property type="component" value="Unassembled WGS sequence"/>
</dbReference>
<reference evidence="2 3" key="1">
    <citation type="submission" date="2016-11" db="EMBL/GenBank/DDBJ databases">
        <title>Mixed transmission modes and dynamic genome evolution in an obligate animal-bacterial symbiosis.</title>
        <authorList>
            <person name="Russell S.L."/>
            <person name="Corbett-Detig R.B."/>
            <person name="Cavanaugh C.M."/>
        </authorList>
    </citation>
    <scope>NUCLEOTIDE SEQUENCE [LARGE SCALE GENOMIC DNA]</scope>
    <source>
        <strain evidence="2">Se-Cadez</strain>
    </source>
</reference>
<proteinExistence type="predicted"/>
<keyword evidence="3" id="KW-1185">Reference proteome</keyword>